<keyword evidence="2" id="KW-1185">Reference proteome</keyword>
<organism evidence="1 2">
    <name type="scientific">Avena sativa</name>
    <name type="common">Oat</name>
    <dbReference type="NCBI Taxonomy" id="4498"/>
    <lineage>
        <taxon>Eukaryota</taxon>
        <taxon>Viridiplantae</taxon>
        <taxon>Streptophyta</taxon>
        <taxon>Embryophyta</taxon>
        <taxon>Tracheophyta</taxon>
        <taxon>Spermatophyta</taxon>
        <taxon>Magnoliopsida</taxon>
        <taxon>Liliopsida</taxon>
        <taxon>Poales</taxon>
        <taxon>Poaceae</taxon>
        <taxon>BOP clade</taxon>
        <taxon>Pooideae</taxon>
        <taxon>Poodae</taxon>
        <taxon>Poeae</taxon>
        <taxon>Poeae Chloroplast Group 1 (Aveneae type)</taxon>
        <taxon>Aveninae</taxon>
        <taxon>Avena</taxon>
    </lineage>
</organism>
<evidence type="ECO:0000313" key="2">
    <source>
        <dbReference type="Proteomes" id="UP001732700"/>
    </source>
</evidence>
<proteinExistence type="predicted"/>
<evidence type="ECO:0000313" key="1">
    <source>
        <dbReference type="EnsemblPlants" id="AVESA.00010b.r2.4CG1268980.1.CDS"/>
    </source>
</evidence>
<sequence length="336" mass="37690">MPKSKLKVDVAASSRERTVTWADDQKKYMLDWYIGYLKDQHVGFKFKKQHHMLCADALNKKFAMGVTVDQVDRQYRHYKENWKFVAATLSKSGNSFDHARCIVTISESEKATLCDRARRLLSKPIKFFEEMHELFTGSSADGSLAMDQNTCMDVSDDSDSDGSRELLDLNSYMPPEDPLGDDSDTIPNQTPNAAGDKNCRSNYIRSGIKRSRANPMCTLPTKKAAKYKRRLAESNDEIIATMKSLRDTLVATAPPQISQLTDPHATLWQRLETIPLTPDQRITIGEHLSTKENEVKRELVLSLGLRTTSAVLALISVAVVVKFLLGPTNLLSFSLG</sequence>
<reference evidence="1" key="1">
    <citation type="submission" date="2021-05" db="EMBL/GenBank/DDBJ databases">
        <authorList>
            <person name="Scholz U."/>
            <person name="Mascher M."/>
            <person name="Fiebig A."/>
        </authorList>
    </citation>
    <scope>NUCLEOTIDE SEQUENCE [LARGE SCALE GENOMIC DNA]</scope>
</reference>
<protein>
    <submittedName>
        <fullName evidence="1">Uncharacterized protein</fullName>
    </submittedName>
</protein>
<dbReference type="EnsemblPlants" id="AVESA.00010b.r2.4CG1268980.1">
    <property type="protein sequence ID" value="AVESA.00010b.r2.4CG1268980.1.CDS"/>
    <property type="gene ID" value="AVESA.00010b.r2.4CG1268980"/>
</dbReference>
<dbReference type="Proteomes" id="UP001732700">
    <property type="component" value="Chromosome 4C"/>
</dbReference>
<reference evidence="1" key="2">
    <citation type="submission" date="2025-09" db="UniProtKB">
        <authorList>
            <consortium name="EnsemblPlants"/>
        </authorList>
    </citation>
    <scope>IDENTIFICATION</scope>
</reference>
<name>A0ACD5WUT4_AVESA</name>
<accession>A0ACD5WUT4</accession>